<dbReference type="EC" id="2.7.13.3" evidence="2"/>
<keyword evidence="5 8" id="KW-0418">Kinase</keyword>
<evidence type="ECO:0000259" key="7">
    <source>
        <dbReference type="PROSITE" id="PS50109"/>
    </source>
</evidence>
<keyword evidence="9" id="KW-1185">Reference proteome</keyword>
<dbReference type="AlphaFoldDB" id="A0A1G9RM02"/>
<dbReference type="InterPro" id="IPR003661">
    <property type="entry name" value="HisK_dim/P_dom"/>
</dbReference>
<dbReference type="GO" id="GO:0000155">
    <property type="term" value="F:phosphorelay sensor kinase activity"/>
    <property type="evidence" value="ECO:0007669"/>
    <property type="project" value="InterPro"/>
</dbReference>
<reference evidence="8 9" key="1">
    <citation type="submission" date="2016-10" db="EMBL/GenBank/DDBJ databases">
        <authorList>
            <person name="de Groot N.N."/>
        </authorList>
    </citation>
    <scope>NUCLEOTIDE SEQUENCE [LARGE SCALE GENOMIC DNA]</scope>
    <source>
        <strain evidence="8 9">DSM 21668</strain>
    </source>
</reference>
<dbReference type="InterPro" id="IPR003018">
    <property type="entry name" value="GAF"/>
</dbReference>
<dbReference type="CDD" id="cd00082">
    <property type="entry name" value="HisKA"/>
    <property type="match status" value="1"/>
</dbReference>
<name>A0A1G9RM02_9BACT</name>
<evidence type="ECO:0000256" key="3">
    <source>
        <dbReference type="ARBA" id="ARBA00022553"/>
    </source>
</evidence>
<organism evidence="8 9">
    <name type="scientific">Siphonobacter aquaeclarae</name>
    <dbReference type="NCBI Taxonomy" id="563176"/>
    <lineage>
        <taxon>Bacteria</taxon>
        <taxon>Pseudomonadati</taxon>
        <taxon>Bacteroidota</taxon>
        <taxon>Cytophagia</taxon>
        <taxon>Cytophagales</taxon>
        <taxon>Cytophagaceae</taxon>
        <taxon>Siphonobacter</taxon>
    </lineage>
</organism>
<dbReference type="SUPFAM" id="SSF55874">
    <property type="entry name" value="ATPase domain of HSP90 chaperone/DNA topoisomerase II/histidine kinase"/>
    <property type="match status" value="1"/>
</dbReference>
<sequence>MIIPPFPPNENQRLSALFEYRIMDSLPEVAYDAITRLASTICDTPISLITLVDEKRQWFKSKQGIVELETPREYSFCGHAILEPTRPFIVEDARKDARFHDNPYTTGDPHVIFYIGVPLVTPSGYPLGTLCAIDEKPKQLSDRQIESLKDLAQQVVMLMELRRISVETERSRQSLFVLNGHLEVAREEAERARNEAERAKDDKARFLSTMSHEIRNALSPIIGACDLLAMEDLSQDAKEVVDILEFSAQTLHSLLDDILDYSKLEVGKVKLEQIPVDLRRLAGKVADNYLPLANGKSVQLVTDFPDNIPAYVLADPTRLVQVLSNLLSNAVKFTEAGWVRLSLQLDQEDTESATIRFEVADTGIGMSEEARARIFQEFSQAGADTTRKFKGTGLGLSIVQLIAGLYRSHVSVESTPGAGSRFFFSLCLPKVPAAFEAS</sequence>
<evidence type="ECO:0000313" key="8">
    <source>
        <dbReference type="EMBL" id="SDM24151.1"/>
    </source>
</evidence>
<dbReference type="InterPro" id="IPR036890">
    <property type="entry name" value="HATPase_C_sf"/>
</dbReference>
<comment type="catalytic activity">
    <reaction evidence="1">
        <text>ATP + protein L-histidine = ADP + protein N-phospho-L-histidine.</text>
        <dbReference type="EC" id="2.7.13.3"/>
    </reaction>
</comment>
<dbReference type="GO" id="GO:0009927">
    <property type="term" value="F:histidine phosphotransfer kinase activity"/>
    <property type="evidence" value="ECO:0007669"/>
    <property type="project" value="TreeGrafter"/>
</dbReference>
<dbReference type="SMART" id="SM00388">
    <property type="entry name" value="HisKA"/>
    <property type="match status" value="1"/>
</dbReference>
<dbReference type="FunFam" id="3.30.565.10:FF:000010">
    <property type="entry name" value="Sensor histidine kinase RcsC"/>
    <property type="match status" value="1"/>
</dbReference>
<dbReference type="Proteomes" id="UP000198901">
    <property type="component" value="Unassembled WGS sequence"/>
</dbReference>
<accession>A0A1G9RM02</accession>
<feature type="domain" description="Histidine kinase" evidence="7">
    <location>
        <begin position="209"/>
        <end position="430"/>
    </location>
</feature>
<evidence type="ECO:0000256" key="2">
    <source>
        <dbReference type="ARBA" id="ARBA00012438"/>
    </source>
</evidence>
<evidence type="ECO:0000256" key="6">
    <source>
        <dbReference type="SAM" id="Coils"/>
    </source>
</evidence>
<dbReference type="InterPro" id="IPR004358">
    <property type="entry name" value="Sig_transdc_His_kin-like_C"/>
</dbReference>
<evidence type="ECO:0000256" key="5">
    <source>
        <dbReference type="ARBA" id="ARBA00022777"/>
    </source>
</evidence>
<dbReference type="SUPFAM" id="SSF47384">
    <property type="entry name" value="Homodimeric domain of signal transducing histidine kinase"/>
    <property type="match status" value="1"/>
</dbReference>
<feature type="coiled-coil region" evidence="6">
    <location>
        <begin position="179"/>
        <end position="209"/>
    </location>
</feature>
<dbReference type="GO" id="GO:0005886">
    <property type="term" value="C:plasma membrane"/>
    <property type="evidence" value="ECO:0007669"/>
    <property type="project" value="TreeGrafter"/>
</dbReference>
<dbReference type="Pfam" id="PF00512">
    <property type="entry name" value="HisKA"/>
    <property type="match status" value="1"/>
</dbReference>
<dbReference type="PROSITE" id="PS50109">
    <property type="entry name" value="HIS_KIN"/>
    <property type="match status" value="1"/>
</dbReference>
<dbReference type="RefSeq" id="WP_093203690.1">
    <property type="nucleotide sequence ID" value="NZ_FNGS01000005.1"/>
</dbReference>
<dbReference type="STRING" id="563176.SAMN04488090_2949"/>
<keyword evidence="3" id="KW-0597">Phosphoprotein</keyword>
<dbReference type="CDD" id="cd16922">
    <property type="entry name" value="HATPase_EvgS-ArcB-TorS-like"/>
    <property type="match status" value="1"/>
</dbReference>
<dbReference type="InterPro" id="IPR036097">
    <property type="entry name" value="HisK_dim/P_sf"/>
</dbReference>
<dbReference type="InterPro" id="IPR003594">
    <property type="entry name" value="HATPase_dom"/>
</dbReference>
<keyword evidence="4" id="KW-0808">Transferase</keyword>
<dbReference type="PANTHER" id="PTHR43047:SF72">
    <property type="entry name" value="OSMOSENSING HISTIDINE PROTEIN KINASE SLN1"/>
    <property type="match status" value="1"/>
</dbReference>
<dbReference type="SMART" id="SM00065">
    <property type="entry name" value="GAF"/>
    <property type="match status" value="1"/>
</dbReference>
<dbReference type="SMART" id="SM00387">
    <property type="entry name" value="HATPase_c"/>
    <property type="match status" value="1"/>
</dbReference>
<dbReference type="Pfam" id="PF02518">
    <property type="entry name" value="HATPase_c"/>
    <property type="match status" value="1"/>
</dbReference>
<evidence type="ECO:0000313" key="9">
    <source>
        <dbReference type="Proteomes" id="UP000198901"/>
    </source>
</evidence>
<protein>
    <recommendedName>
        <fullName evidence="2">histidine kinase</fullName>
        <ecNumber evidence="2">2.7.13.3</ecNumber>
    </recommendedName>
</protein>
<dbReference type="Gene3D" id="3.30.450.40">
    <property type="match status" value="1"/>
</dbReference>
<proteinExistence type="predicted"/>
<evidence type="ECO:0000256" key="4">
    <source>
        <dbReference type="ARBA" id="ARBA00022679"/>
    </source>
</evidence>
<dbReference type="InterPro" id="IPR029016">
    <property type="entry name" value="GAF-like_dom_sf"/>
</dbReference>
<dbReference type="Gene3D" id="1.10.287.130">
    <property type="match status" value="1"/>
</dbReference>
<dbReference type="PANTHER" id="PTHR43047">
    <property type="entry name" value="TWO-COMPONENT HISTIDINE PROTEIN KINASE"/>
    <property type="match status" value="1"/>
</dbReference>
<dbReference type="EMBL" id="FNGS01000005">
    <property type="protein sequence ID" value="SDM24151.1"/>
    <property type="molecule type" value="Genomic_DNA"/>
</dbReference>
<dbReference type="Gene3D" id="3.30.565.10">
    <property type="entry name" value="Histidine kinase-like ATPase, C-terminal domain"/>
    <property type="match status" value="1"/>
</dbReference>
<keyword evidence="6" id="KW-0175">Coiled coil</keyword>
<dbReference type="InterPro" id="IPR005467">
    <property type="entry name" value="His_kinase_dom"/>
</dbReference>
<dbReference type="PRINTS" id="PR00344">
    <property type="entry name" value="BCTRLSENSOR"/>
</dbReference>
<dbReference type="Pfam" id="PF13185">
    <property type="entry name" value="GAF_2"/>
    <property type="match status" value="1"/>
</dbReference>
<evidence type="ECO:0000256" key="1">
    <source>
        <dbReference type="ARBA" id="ARBA00000085"/>
    </source>
</evidence>
<gene>
    <name evidence="8" type="ORF">SAMN04488090_2949</name>
</gene>
<dbReference type="OrthoDB" id="9811889at2"/>
<dbReference type="SUPFAM" id="SSF55781">
    <property type="entry name" value="GAF domain-like"/>
    <property type="match status" value="1"/>
</dbReference>